<reference evidence="1" key="1">
    <citation type="journal article" date="2022" name="Int. J. Mol. Sci.">
        <title>Draft Genome of Tanacetum Coccineum: Genomic Comparison of Closely Related Tanacetum-Family Plants.</title>
        <authorList>
            <person name="Yamashiro T."/>
            <person name="Shiraishi A."/>
            <person name="Nakayama K."/>
            <person name="Satake H."/>
        </authorList>
    </citation>
    <scope>NUCLEOTIDE SEQUENCE</scope>
</reference>
<accession>A0ABQ5EAH0</accession>
<keyword evidence="2" id="KW-1185">Reference proteome</keyword>
<dbReference type="Proteomes" id="UP001151760">
    <property type="component" value="Unassembled WGS sequence"/>
</dbReference>
<evidence type="ECO:0000313" key="2">
    <source>
        <dbReference type="Proteomes" id="UP001151760"/>
    </source>
</evidence>
<gene>
    <name evidence="1" type="ORF">Tco_0974020</name>
</gene>
<proteinExistence type="predicted"/>
<evidence type="ECO:0000313" key="1">
    <source>
        <dbReference type="EMBL" id="GJT47863.1"/>
    </source>
</evidence>
<sequence length="150" mass="16885">MFQQGEDLIECFNKAMAFCLLCHRFKKFQRKTTQSYAGTENRGIATTSKENVAAGQPRVVKCYNSKAVLVTNLSSCDPEVLSENSKQTHVDDFEDNKIHSGSNIILYSQYLQETRDAIIQDTNPSAPNDLLVLSLVEQMTDHVAHLDKEN</sequence>
<comment type="caution">
    <text evidence="1">The sequence shown here is derived from an EMBL/GenBank/DDBJ whole genome shotgun (WGS) entry which is preliminary data.</text>
</comment>
<reference evidence="1" key="2">
    <citation type="submission" date="2022-01" db="EMBL/GenBank/DDBJ databases">
        <authorList>
            <person name="Yamashiro T."/>
            <person name="Shiraishi A."/>
            <person name="Satake H."/>
            <person name="Nakayama K."/>
        </authorList>
    </citation>
    <scope>NUCLEOTIDE SEQUENCE</scope>
</reference>
<protein>
    <submittedName>
        <fullName evidence="1">Uncharacterized protein</fullName>
    </submittedName>
</protein>
<name>A0ABQ5EAH0_9ASTR</name>
<dbReference type="EMBL" id="BQNB010016104">
    <property type="protein sequence ID" value="GJT47863.1"/>
    <property type="molecule type" value="Genomic_DNA"/>
</dbReference>
<organism evidence="1 2">
    <name type="scientific">Tanacetum coccineum</name>
    <dbReference type="NCBI Taxonomy" id="301880"/>
    <lineage>
        <taxon>Eukaryota</taxon>
        <taxon>Viridiplantae</taxon>
        <taxon>Streptophyta</taxon>
        <taxon>Embryophyta</taxon>
        <taxon>Tracheophyta</taxon>
        <taxon>Spermatophyta</taxon>
        <taxon>Magnoliopsida</taxon>
        <taxon>eudicotyledons</taxon>
        <taxon>Gunneridae</taxon>
        <taxon>Pentapetalae</taxon>
        <taxon>asterids</taxon>
        <taxon>campanulids</taxon>
        <taxon>Asterales</taxon>
        <taxon>Asteraceae</taxon>
        <taxon>Asteroideae</taxon>
        <taxon>Anthemideae</taxon>
        <taxon>Anthemidinae</taxon>
        <taxon>Tanacetum</taxon>
    </lineage>
</organism>